<reference evidence="2 3" key="1">
    <citation type="submission" date="2014-04" db="EMBL/GenBank/DDBJ databases">
        <authorList>
            <consortium name="DOE Joint Genome Institute"/>
            <person name="Kuo A."/>
            <person name="Tarkka M."/>
            <person name="Buscot F."/>
            <person name="Kohler A."/>
            <person name="Nagy L.G."/>
            <person name="Floudas D."/>
            <person name="Copeland A."/>
            <person name="Barry K.W."/>
            <person name="Cichocki N."/>
            <person name="Veneault-Fourrey C."/>
            <person name="LaButti K."/>
            <person name="Lindquist E.A."/>
            <person name="Lipzen A."/>
            <person name="Lundell T."/>
            <person name="Morin E."/>
            <person name="Murat C."/>
            <person name="Sun H."/>
            <person name="Tunlid A."/>
            <person name="Henrissat B."/>
            <person name="Grigoriev I.V."/>
            <person name="Hibbett D.S."/>
            <person name="Martin F."/>
            <person name="Nordberg H.P."/>
            <person name="Cantor M.N."/>
            <person name="Hua S.X."/>
        </authorList>
    </citation>
    <scope>NUCLEOTIDE SEQUENCE [LARGE SCALE GENOMIC DNA]</scope>
    <source>
        <strain evidence="2 3">F 1598</strain>
    </source>
</reference>
<feature type="region of interest" description="Disordered" evidence="1">
    <location>
        <begin position="1"/>
        <end position="410"/>
    </location>
</feature>
<dbReference type="EMBL" id="KN833023">
    <property type="protein sequence ID" value="KIM77609.1"/>
    <property type="molecule type" value="Genomic_DNA"/>
</dbReference>
<feature type="compositionally biased region" description="Basic and acidic residues" evidence="1">
    <location>
        <begin position="225"/>
        <end position="243"/>
    </location>
</feature>
<feature type="compositionally biased region" description="Low complexity" evidence="1">
    <location>
        <begin position="843"/>
        <end position="866"/>
    </location>
</feature>
<feature type="compositionally biased region" description="Low complexity" evidence="1">
    <location>
        <begin position="613"/>
        <end position="628"/>
    </location>
</feature>
<feature type="region of interest" description="Disordered" evidence="1">
    <location>
        <begin position="732"/>
        <end position="751"/>
    </location>
</feature>
<feature type="compositionally biased region" description="Low complexity" evidence="1">
    <location>
        <begin position="348"/>
        <end position="363"/>
    </location>
</feature>
<protein>
    <submittedName>
        <fullName evidence="2">Uncharacterized protein</fullName>
    </submittedName>
</protein>
<feature type="compositionally biased region" description="Low complexity" evidence="1">
    <location>
        <begin position="546"/>
        <end position="576"/>
    </location>
</feature>
<gene>
    <name evidence="2" type="ORF">PILCRDRAFT_825202</name>
</gene>
<feature type="compositionally biased region" description="Pro residues" evidence="1">
    <location>
        <begin position="86"/>
        <end position="104"/>
    </location>
</feature>
<organism evidence="2 3">
    <name type="scientific">Piloderma croceum (strain F 1598)</name>
    <dbReference type="NCBI Taxonomy" id="765440"/>
    <lineage>
        <taxon>Eukaryota</taxon>
        <taxon>Fungi</taxon>
        <taxon>Dikarya</taxon>
        <taxon>Basidiomycota</taxon>
        <taxon>Agaricomycotina</taxon>
        <taxon>Agaricomycetes</taxon>
        <taxon>Agaricomycetidae</taxon>
        <taxon>Atheliales</taxon>
        <taxon>Atheliaceae</taxon>
        <taxon>Piloderma</taxon>
    </lineage>
</organism>
<name>A0A0C3FD37_PILCF</name>
<evidence type="ECO:0000313" key="2">
    <source>
        <dbReference type="EMBL" id="KIM77609.1"/>
    </source>
</evidence>
<dbReference type="AlphaFoldDB" id="A0A0C3FD37"/>
<feature type="compositionally biased region" description="Polar residues" evidence="1">
    <location>
        <begin position="770"/>
        <end position="783"/>
    </location>
</feature>
<sequence length="920" mass="97719">MDLSPTTENSSLAATLSSPSSSAAMPVPVRSQTRTGKRPLVPLILESFPTPPTYIPPSPHETSSPATQSSRGPSSPLSRSLSSSSNPPPSLPPVAPLPPLPGPSPISDHESILIMSSNRSRRSSKLSIQSSSQSIYSTGSSYLPGRSSMDTTSSTASANSPPDTTCIFGTTRRRGSIGSVRSLPSYSSNGSQCQALPRTPEPSTLGYAISEEEPTDLSQALSPLSDKENLGTVPSRRDSRRTQMDSTIDVPSVHSENGPNVDSHAQNFHIRMRASRSKSESHKKNLRSRSTSPSAAGSATSSSTIPRKVPLVPQKQPTQTKTRSNSPDIADIISTTPRPRMRISSLYSNGSSRDSQSLSRSGSMQKYTSDLQGVESRLSRSASEGIASRTESPAELAYTQDESWNDDSFVEDYGKPINRRDQFVAIDPELEAQLDENGSDSDSSLDLHTPLPHLMLRHGLLSPHSKLLPESNQSSCSRSPLPDSRPESIMSVASNASVMTKSGLFKDQRDTPQRRVRHRDGRQLRAGMGLTTGLGWSDSEDEDAPSPLTRRLSTLNLTNRSSSSSLRSSMHPLSRSQSSSTLHEDKSDKDALASRKSCPRPRPPLPPTSWQKRSASGGVSVSGRTSTSSVGSAFSLTLSIPEDDPYASGGVHRSPSGSSTRQSGLSSKLGRDAVDTPSTASTISLPMPATPDDAPLQQKLDKDKGLPPLPAPALQRYPSSLALRTQATSSISNNDVDLRPRTTSSASSVSSADAVTGHGVSVTQSTPAMALSPTTVTPTSLMMPSSSYTPRTARTPRPLRLSQSINSNIQPGELPQRSGQVLTYNRNLHDQQRIRAASGPTHPGATSNSPTTPTTPMTPGFTKPMPRTGTGMVYRTSSNPGNPPLSRLRIPGAVSQSLRVSSAGGHGVPPTTAVPRPIAL</sequence>
<dbReference type="Proteomes" id="UP000054166">
    <property type="component" value="Unassembled WGS sequence"/>
</dbReference>
<dbReference type="InParanoid" id="A0A0C3FD37"/>
<feature type="compositionally biased region" description="Low complexity" evidence="1">
    <location>
        <begin position="288"/>
        <end position="304"/>
    </location>
</feature>
<proteinExistence type="predicted"/>
<feature type="compositionally biased region" description="Polar residues" evidence="1">
    <location>
        <begin position="254"/>
        <end position="266"/>
    </location>
</feature>
<dbReference type="HOGENOM" id="CLU_011048_0_0_1"/>
<feature type="compositionally biased region" description="Pro residues" evidence="1">
    <location>
        <begin position="49"/>
        <end position="59"/>
    </location>
</feature>
<feature type="compositionally biased region" description="Low complexity" evidence="1">
    <location>
        <begin position="10"/>
        <end position="24"/>
    </location>
</feature>
<reference evidence="3" key="2">
    <citation type="submission" date="2015-01" db="EMBL/GenBank/DDBJ databases">
        <title>Evolutionary Origins and Diversification of the Mycorrhizal Mutualists.</title>
        <authorList>
            <consortium name="DOE Joint Genome Institute"/>
            <consortium name="Mycorrhizal Genomics Consortium"/>
            <person name="Kohler A."/>
            <person name="Kuo A."/>
            <person name="Nagy L.G."/>
            <person name="Floudas D."/>
            <person name="Copeland A."/>
            <person name="Barry K.W."/>
            <person name="Cichocki N."/>
            <person name="Veneault-Fourrey C."/>
            <person name="LaButti K."/>
            <person name="Lindquist E.A."/>
            <person name="Lipzen A."/>
            <person name="Lundell T."/>
            <person name="Morin E."/>
            <person name="Murat C."/>
            <person name="Riley R."/>
            <person name="Ohm R."/>
            <person name="Sun H."/>
            <person name="Tunlid A."/>
            <person name="Henrissat B."/>
            <person name="Grigoriev I.V."/>
            <person name="Hibbett D.S."/>
            <person name="Martin F."/>
        </authorList>
    </citation>
    <scope>NUCLEOTIDE SEQUENCE [LARGE SCALE GENOMIC DNA]</scope>
    <source>
        <strain evidence="3">F 1598</strain>
    </source>
</reference>
<dbReference type="OrthoDB" id="3064136at2759"/>
<feature type="region of interest" description="Disordered" evidence="1">
    <location>
        <begin position="836"/>
        <end position="920"/>
    </location>
</feature>
<evidence type="ECO:0000313" key="3">
    <source>
        <dbReference type="Proteomes" id="UP000054166"/>
    </source>
</evidence>
<feature type="compositionally biased region" description="Low complexity" evidence="1">
    <location>
        <begin position="784"/>
        <end position="796"/>
    </location>
</feature>
<feature type="region of interest" description="Disordered" evidence="1">
    <location>
        <begin position="645"/>
        <end position="714"/>
    </location>
</feature>
<feature type="compositionally biased region" description="Polar residues" evidence="1">
    <location>
        <begin position="315"/>
        <end position="337"/>
    </location>
</feature>
<feature type="compositionally biased region" description="Low complexity" evidence="1">
    <location>
        <begin position="69"/>
        <end position="85"/>
    </location>
</feature>
<accession>A0A0C3FD37</accession>
<feature type="region of interest" description="Disordered" evidence="1">
    <location>
        <begin position="465"/>
        <end position="628"/>
    </location>
</feature>
<feature type="region of interest" description="Disordered" evidence="1">
    <location>
        <begin position="770"/>
        <end position="796"/>
    </location>
</feature>
<evidence type="ECO:0000256" key="1">
    <source>
        <dbReference type="SAM" id="MobiDB-lite"/>
    </source>
</evidence>
<feature type="compositionally biased region" description="Polar residues" evidence="1">
    <location>
        <begin position="182"/>
        <end position="194"/>
    </location>
</feature>
<feature type="compositionally biased region" description="Basic and acidic residues" evidence="1">
    <location>
        <begin position="582"/>
        <end position="593"/>
    </location>
</feature>
<feature type="compositionally biased region" description="Low complexity" evidence="1">
    <location>
        <begin position="653"/>
        <end position="667"/>
    </location>
</feature>
<feature type="compositionally biased region" description="Polar residues" evidence="1">
    <location>
        <begin position="491"/>
        <end position="500"/>
    </location>
</feature>
<dbReference type="STRING" id="765440.A0A0C3FD37"/>
<feature type="compositionally biased region" description="Low complexity" evidence="1">
    <location>
        <begin position="125"/>
        <end position="165"/>
    </location>
</feature>
<feature type="compositionally biased region" description="Low complexity" evidence="1">
    <location>
        <begin position="742"/>
        <end position="751"/>
    </location>
</feature>
<feature type="compositionally biased region" description="Basic and acidic residues" evidence="1">
    <location>
        <begin position="504"/>
        <end position="513"/>
    </location>
</feature>
<keyword evidence="3" id="KW-1185">Reference proteome</keyword>